<dbReference type="GO" id="GO:0000270">
    <property type="term" value="P:peptidoglycan metabolic process"/>
    <property type="evidence" value="ECO:0007669"/>
    <property type="project" value="TreeGrafter"/>
</dbReference>
<organism evidence="3 4">
    <name type="scientific">Vagococcus entomophilus</name>
    <dbReference type="NCBI Taxonomy" id="1160095"/>
    <lineage>
        <taxon>Bacteria</taxon>
        <taxon>Bacillati</taxon>
        <taxon>Bacillota</taxon>
        <taxon>Bacilli</taxon>
        <taxon>Lactobacillales</taxon>
        <taxon>Enterococcaceae</taxon>
        <taxon>Vagococcus</taxon>
    </lineage>
</organism>
<proteinExistence type="predicted"/>
<dbReference type="CDD" id="cd06259">
    <property type="entry name" value="YdcF-like"/>
    <property type="match status" value="1"/>
</dbReference>
<dbReference type="PANTHER" id="PTHR30336">
    <property type="entry name" value="INNER MEMBRANE PROTEIN, PROBABLE PERMEASE"/>
    <property type="match status" value="1"/>
</dbReference>
<evidence type="ECO:0000313" key="4">
    <source>
        <dbReference type="Proteomes" id="UP000288669"/>
    </source>
</evidence>
<dbReference type="GO" id="GO:0005886">
    <property type="term" value="C:plasma membrane"/>
    <property type="evidence" value="ECO:0007669"/>
    <property type="project" value="TreeGrafter"/>
</dbReference>
<keyword evidence="1" id="KW-1133">Transmembrane helix</keyword>
<reference evidence="3 4" key="1">
    <citation type="submission" date="2017-05" db="EMBL/GenBank/DDBJ databases">
        <title>Vagococcus spp. assemblies.</title>
        <authorList>
            <person name="Gulvik C.A."/>
        </authorList>
    </citation>
    <scope>NUCLEOTIDE SEQUENCE [LARGE SCALE GENOMIC DNA]</scope>
    <source>
        <strain evidence="3 4">DSM 24756</strain>
    </source>
</reference>
<keyword evidence="1" id="KW-0472">Membrane</keyword>
<dbReference type="InterPro" id="IPR014729">
    <property type="entry name" value="Rossmann-like_a/b/a_fold"/>
</dbReference>
<evidence type="ECO:0000259" key="2">
    <source>
        <dbReference type="Pfam" id="PF02698"/>
    </source>
</evidence>
<dbReference type="PANTHER" id="PTHR30336:SF18">
    <property type="entry name" value="MEMBRANE PROTEIN"/>
    <property type="match status" value="1"/>
</dbReference>
<feature type="domain" description="DUF218" evidence="2">
    <location>
        <begin position="162"/>
        <end position="312"/>
    </location>
</feature>
<keyword evidence="4" id="KW-1185">Reference proteome</keyword>
<dbReference type="AlphaFoldDB" id="A0A430AL28"/>
<feature type="transmembrane region" description="Helical" evidence="1">
    <location>
        <begin position="92"/>
        <end position="114"/>
    </location>
</feature>
<feature type="transmembrane region" description="Helical" evidence="1">
    <location>
        <begin position="322"/>
        <end position="341"/>
    </location>
</feature>
<dbReference type="Proteomes" id="UP000288669">
    <property type="component" value="Unassembled WGS sequence"/>
</dbReference>
<dbReference type="Pfam" id="PF02698">
    <property type="entry name" value="DUF218"/>
    <property type="match status" value="1"/>
</dbReference>
<dbReference type="OrthoDB" id="9782395at2"/>
<evidence type="ECO:0000313" key="3">
    <source>
        <dbReference type="EMBL" id="RSU08830.1"/>
    </source>
</evidence>
<name>A0A430AL28_9ENTE</name>
<evidence type="ECO:0000256" key="1">
    <source>
        <dbReference type="SAM" id="Phobius"/>
    </source>
</evidence>
<sequence>MILMMGSFLIFIISYLRERRKLINGFFFNVFLIFFFFEIIGILVQFEQHSIFSLMLLFIAVLLLFVLLFGVFGLIFFLFWNSRVVRKKESVSLANLLTFILASGLSVWWIFVIVVPSNALPKPIELILGIIPIITFYFLCGFFNYLSAAFVYQFPKPKYNQDFLVVLGSGLIDGDRVSPLLASRIDKAIEFYKKQVSATEKKAKLIFSGGQGSDEKISEGLAMANYARSKGISEDQFWIEDQSKTTYENMLFSKKLLSAAGMQDSQGLFFTNNYHVFRASLFAKAAGLCAQGVGAKTAFYFLPNALIREYIAIVMLRKKRHLFIVGLLAVAIIARIVLYYISKN</sequence>
<protein>
    <recommendedName>
        <fullName evidence="2">DUF218 domain-containing protein</fullName>
    </recommendedName>
</protein>
<dbReference type="InterPro" id="IPR051599">
    <property type="entry name" value="Cell_Envelope_Assoc"/>
</dbReference>
<dbReference type="InterPro" id="IPR003848">
    <property type="entry name" value="DUF218"/>
</dbReference>
<feature type="transmembrane region" description="Helical" evidence="1">
    <location>
        <begin position="126"/>
        <end position="152"/>
    </location>
</feature>
<dbReference type="EMBL" id="NGJZ01000001">
    <property type="protein sequence ID" value="RSU08830.1"/>
    <property type="molecule type" value="Genomic_DNA"/>
</dbReference>
<dbReference type="Gene3D" id="3.40.50.620">
    <property type="entry name" value="HUPs"/>
    <property type="match status" value="1"/>
</dbReference>
<gene>
    <name evidence="3" type="ORF">CBF30_05915</name>
</gene>
<feature type="transmembrane region" description="Helical" evidence="1">
    <location>
        <begin position="21"/>
        <end position="44"/>
    </location>
</feature>
<feature type="transmembrane region" description="Helical" evidence="1">
    <location>
        <begin position="50"/>
        <end position="80"/>
    </location>
</feature>
<keyword evidence="1" id="KW-0812">Transmembrane</keyword>
<dbReference type="GO" id="GO:0043164">
    <property type="term" value="P:Gram-negative-bacterium-type cell wall biogenesis"/>
    <property type="evidence" value="ECO:0007669"/>
    <property type="project" value="TreeGrafter"/>
</dbReference>
<accession>A0A430AL28</accession>
<comment type="caution">
    <text evidence="3">The sequence shown here is derived from an EMBL/GenBank/DDBJ whole genome shotgun (WGS) entry which is preliminary data.</text>
</comment>